<sequence>MSDSSGWVGVDRGLAVFLVAATTQGAEVARVDDPSRALAVGVSQLQQLSKMLSRKKKGSGRRRRVALRLARYHRHIAAVRRDFLHRVTNKLVKTHDRLVIEDLNVAGVLRNRRSASAISDAAWGECARLLTYKQQWRGGTVVVADRWYPSSKRCSSCGVINSALTLAERIFVCECGFGADRDTNAAVNLAVWATMHNDISRSPDLSTRGRVNKARRREGAGRHHDGVGGTGLDDAGTETHSAPAPT</sequence>
<dbReference type="NCBIfam" id="NF040570">
    <property type="entry name" value="guided_TnpB"/>
    <property type="match status" value="1"/>
</dbReference>
<gene>
    <name evidence="9" type="ORF">NS506_04772</name>
</gene>
<dbReference type="Pfam" id="PF01385">
    <property type="entry name" value="OrfB_IS605"/>
    <property type="match status" value="1"/>
</dbReference>
<evidence type="ECO:0000256" key="6">
    <source>
        <dbReference type="SAM" id="MobiDB-lite"/>
    </source>
</evidence>
<evidence type="ECO:0000313" key="9">
    <source>
        <dbReference type="EMBL" id="APA98818.1"/>
    </source>
</evidence>
<organism evidence="9 10">
    <name type="scientific">Nocardia seriolae</name>
    <dbReference type="NCBI Taxonomy" id="37332"/>
    <lineage>
        <taxon>Bacteria</taxon>
        <taxon>Bacillati</taxon>
        <taxon>Actinomycetota</taxon>
        <taxon>Actinomycetes</taxon>
        <taxon>Mycobacteriales</taxon>
        <taxon>Nocardiaceae</taxon>
        <taxon>Nocardia</taxon>
    </lineage>
</organism>
<dbReference type="RefSeq" id="WP_071344185.1">
    <property type="nucleotide sequence ID" value="NZ_CP017839.1"/>
</dbReference>
<dbReference type="NCBIfam" id="TIGR01766">
    <property type="entry name" value="IS200/IS605 family accessory protein TnpB-like domain"/>
    <property type="match status" value="1"/>
</dbReference>
<feature type="domain" description="Cas12f1-like TNB" evidence="8">
    <location>
        <begin position="123"/>
        <end position="189"/>
    </location>
</feature>
<dbReference type="GO" id="GO:0006310">
    <property type="term" value="P:DNA recombination"/>
    <property type="evidence" value="ECO:0007669"/>
    <property type="project" value="UniProtKB-KW"/>
</dbReference>
<evidence type="ECO:0000313" key="10">
    <source>
        <dbReference type="Proteomes" id="UP000180166"/>
    </source>
</evidence>
<dbReference type="AlphaFoldDB" id="A0ABC8AX96"/>
<name>A0ABC8AX96_9NOCA</name>
<evidence type="ECO:0000256" key="4">
    <source>
        <dbReference type="ARBA" id="ARBA00023125"/>
    </source>
</evidence>
<proteinExistence type="inferred from homology"/>
<evidence type="ECO:0000259" key="7">
    <source>
        <dbReference type="Pfam" id="PF01385"/>
    </source>
</evidence>
<protein>
    <submittedName>
        <fullName evidence="9">Transposase InsQ for insertion sequence element IS609</fullName>
    </submittedName>
</protein>
<feature type="domain" description="Probable transposase IS891/IS1136/IS1341" evidence="7">
    <location>
        <begin position="8"/>
        <end position="111"/>
    </location>
</feature>
<feature type="compositionally biased region" description="Basic and acidic residues" evidence="6">
    <location>
        <begin position="217"/>
        <end position="226"/>
    </location>
</feature>
<evidence type="ECO:0000256" key="2">
    <source>
        <dbReference type="ARBA" id="ARBA00011044"/>
    </source>
</evidence>
<dbReference type="GO" id="GO:0003677">
    <property type="term" value="F:DNA binding"/>
    <property type="evidence" value="ECO:0007669"/>
    <property type="project" value="UniProtKB-KW"/>
</dbReference>
<dbReference type="PANTHER" id="PTHR30405">
    <property type="entry name" value="TRANSPOSASE"/>
    <property type="match status" value="1"/>
</dbReference>
<keyword evidence="4" id="KW-0238">DNA-binding</keyword>
<dbReference type="EMBL" id="CP017839">
    <property type="protein sequence ID" value="APA98818.1"/>
    <property type="molecule type" value="Genomic_DNA"/>
</dbReference>
<dbReference type="GO" id="GO:0032196">
    <property type="term" value="P:transposition"/>
    <property type="evidence" value="ECO:0007669"/>
    <property type="project" value="UniProtKB-KW"/>
</dbReference>
<dbReference type="PANTHER" id="PTHR30405:SF25">
    <property type="entry name" value="RNA-GUIDED DNA ENDONUCLEASE INSQ-RELATED"/>
    <property type="match status" value="1"/>
</dbReference>
<dbReference type="InterPro" id="IPR010095">
    <property type="entry name" value="Cas12f1-like_TNB"/>
</dbReference>
<dbReference type="InterPro" id="IPR001959">
    <property type="entry name" value="Transposase"/>
</dbReference>
<comment type="similarity">
    <text evidence="2">In the N-terminal section; belongs to the transposase 2 family.</text>
</comment>
<evidence type="ECO:0000256" key="1">
    <source>
        <dbReference type="ARBA" id="ARBA00008761"/>
    </source>
</evidence>
<evidence type="ECO:0000259" key="8">
    <source>
        <dbReference type="Pfam" id="PF07282"/>
    </source>
</evidence>
<feature type="region of interest" description="Disordered" evidence="6">
    <location>
        <begin position="202"/>
        <end position="246"/>
    </location>
</feature>
<reference evidence="9 10" key="1">
    <citation type="submission" date="2016-10" db="EMBL/GenBank/DDBJ databases">
        <title>Genome sequence of Nocardia seriolae strain EM150506, isolated from Anguila japonica.</title>
        <authorList>
            <person name="Han H.-J."/>
        </authorList>
    </citation>
    <scope>NUCLEOTIDE SEQUENCE [LARGE SCALE GENOMIC DNA]</scope>
    <source>
        <strain evidence="9 10">EM150506</strain>
    </source>
</reference>
<keyword evidence="5" id="KW-0233">DNA recombination</keyword>
<dbReference type="Proteomes" id="UP000180166">
    <property type="component" value="Chromosome"/>
</dbReference>
<evidence type="ECO:0000256" key="3">
    <source>
        <dbReference type="ARBA" id="ARBA00022578"/>
    </source>
</evidence>
<comment type="similarity">
    <text evidence="1">In the C-terminal section; belongs to the transposase 35 family.</text>
</comment>
<dbReference type="Pfam" id="PF07282">
    <property type="entry name" value="Cas12f1-like_TNB"/>
    <property type="match status" value="1"/>
</dbReference>
<dbReference type="KEGG" id="nsr:NS506_04772"/>
<dbReference type="InterPro" id="IPR051399">
    <property type="entry name" value="RNA-guided_DNA_endo/Transpos"/>
</dbReference>
<accession>A0ABC8AX96</accession>
<evidence type="ECO:0000256" key="5">
    <source>
        <dbReference type="ARBA" id="ARBA00023172"/>
    </source>
</evidence>
<keyword evidence="3" id="KW-0815">Transposition</keyword>